<sequence length="1239" mass="138478">MSSIVSSPGIKDAELLVSKSIYSRPYVWPFAIIYPVFLQLYLNHYDTYFVGREWTFVYSLTIISFNLLFWLMPHWNIDINSKFNYTKVDKIEDATYIKITPAPNSGVGEISTINRETFHDGEKQTSFLYQKRRYLYHPEIKKFSPPEFAFDSLPKLSTYQTTKGLSGDLQKSYRNYGLNKFDIPIPTFLELFKEHAVAPFFVFQIFCVALWCMDEQWYYSLFSLFMLVSFEMTTVFQRRMTMSEFQSMGIKPYDIYVHRDDEWQQIPTTDLLPGDLVSITRTNEDSALPCDLLLVDGSAIVNEAMLSGESTPLLKESIKLRPSEDNLQPEGFDKNSILHGGTSALQVTKPENSIVAPAPDNGSLAVVTKTGFETSQGSLVRTMIFSSERVSVGNKEAFLFILFLLVFAIIASWYVWTEGTRMGRVQSKLILDCIIVITSVVPPELPMELTMAVNSSLSKLQKFYIYCTEPFRIPLAGRIDVCCFDKTGTLTDEDLVFEGLAGFKDDDIHHLYKASDAPTTTSYVLGSAHALVKLDDGEVVGDPMEQATLSAAHWTVGANDTVERELGKKVEKIKILRRFQFSSALKRSSTISSINSVPGKNFVAAKGAPETIRKMIVDAPDHYEDIYKSFTRAGSRVLALAYKYLDTNVNVNKVKREEIESKLHFAGFIIFHCPLKADAIETIKMLNESSQRSIMITGDNALTACHVAKEVAITTKDVLILDAPEEHHDVESADLVWRNVHETVVIPIRSTDKIDFDKLKQFDICLTGYALNLLSGHEQLLALLKRSWIYARVSPSQKEFILTTLKDAGYNTLMCGDGTNDVGALKQANIGVALLNGTEEGMNKILENRKIEATKKVYDKQVQLFANWGKPAPNVPPVIAHLYPPGQNNPKYLEAMEKKGVTITDDMRQAVALAMKQPPRVPQPGQSPVPADGGKFADTVLGALNDAEAEDEAPTLKLGDASVAAPFTSKLSNVSAVTHIIRQGRCALVSTIQMYKILALNCLISSYSLSVLYLAGMKFGDGQATISGILLSVCFLSISRGKPLEKLSKERPQDGIFNIYIMGSILGQFFIHIVTLVYITREIYIIEPKEPSVDLEKKFNPSLLNTGMFLLQLAQSVSTFAVNYIGLPFRESLTANKGMYYGLLGVAGLTFAGSTEFIPEINEAMQFVPMSTDFKVKLTGSIIVDLVATWAIETVLKHFFMNSHAADIALRDEDFESEEAQIEVVEEEEEEEKKKIQVE</sequence>
<keyword evidence="3 13" id="KW-0812">Transmembrane</keyword>
<dbReference type="Proteomes" id="UP000669133">
    <property type="component" value="Unassembled WGS sequence"/>
</dbReference>
<evidence type="ECO:0000313" key="16">
    <source>
        <dbReference type="EMBL" id="KAG5421579.1"/>
    </source>
</evidence>
<dbReference type="GO" id="GO:0019829">
    <property type="term" value="F:ATPase-coupled monoatomic cation transmembrane transporter activity"/>
    <property type="evidence" value="ECO:0007669"/>
    <property type="project" value="TreeGrafter"/>
</dbReference>
<evidence type="ECO:0000256" key="1">
    <source>
        <dbReference type="ARBA" id="ARBA00004477"/>
    </source>
</evidence>
<dbReference type="FunFam" id="2.70.150.10:FF:000049">
    <property type="entry name" value="Cation-transporting ATPase"/>
    <property type="match status" value="1"/>
</dbReference>
<dbReference type="Pfam" id="PF00122">
    <property type="entry name" value="E1-E2_ATPase"/>
    <property type="match status" value="1"/>
</dbReference>
<evidence type="ECO:0000256" key="8">
    <source>
        <dbReference type="ARBA" id="ARBA00022842"/>
    </source>
</evidence>
<dbReference type="SUPFAM" id="SSF56784">
    <property type="entry name" value="HAD-like"/>
    <property type="match status" value="1"/>
</dbReference>
<dbReference type="FunFam" id="3.40.50.1000:FF:000071">
    <property type="entry name" value="Cation-transporting ATPase"/>
    <property type="match status" value="1"/>
</dbReference>
<dbReference type="GO" id="GO:0016887">
    <property type="term" value="F:ATP hydrolysis activity"/>
    <property type="evidence" value="ECO:0007669"/>
    <property type="project" value="InterPro"/>
</dbReference>
<dbReference type="Pfam" id="PF13246">
    <property type="entry name" value="Cation_ATPase"/>
    <property type="match status" value="1"/>
</dbReference>
<evidence type="ECO:0000256" key="6">
    <source>
        <dbReference type="ARBA" id="ARBA00022824"/>
    </source>
</evidence>
<dbReference type="PROSITE" id="PS01229">
    <property type="entry name" value="COF_2"/>
    <property type="match status" value="1"/>
</dbReference>
<evidence type="ECO:0000256" key="12">
    <source>
        <dbReference type="SAM" id="MobiDB-lite"/>
    </source>
</evidence>
<organism evidence="16 17">
    <name type="scientific">Candida metapsilosis</name>
    <dbReference type="NCBI Taxonomy" id="273372"/>
    <lineage>
        <taxon>Eukaryota</taxon>
        <taxon>Fungi</taxon>
        <taxon>Dikarya</taxon>
        <taxon>Ascomycota</taxon>
        <taxon>Saccharomycotina</taxon>
        <taxon>Pichiomycetes</taxon>
        <taxon>Debaryomycetaceae</taxon>
        <taxon>Candida/Lodderomyces clade</taxon>
        <taxon>Candida</taxon>
    </lineage>
</organism>
<dbReference type="Gene3D" id="3.40.1110.10">
    <property type="entry name" value="Calcium-transporting ATPase, cytoplasmic domain N"/>
    <property type="match status" value="1"/>
</dbReference>
<gene>
    <name evidence="16" type="ORF">I9W82_000670</name>
</gene>
<keyword evidence="10 13" id="KW-1133">Transmembrane helix</keyword>
<dbReference type="InterPro" id="IPR036412">
    <property type="entry name" value="HAD-like_sf"/>
</dbReference>
<feature type="transmembrane region" description="Helical" evidence="13">
    <location>
        <begin position="997"/>
        <end position="1016"/>
    </location>
</feature>
<feature type="transmembrane region" description="Helical" evidence="13">
    <location>
        <begin position="1139"/>
        <end position="1158"/>
    </location>
</feature>
<dbReference type="Gene3D" id="3.40.50.1000">
    <property type="entry name" value="HAD superfamily/HAD-like"/>
    <property type="match status" value="1"/>
</dbReference>
<dbReference type="InterPro" id="IPR047820">
    <property type="entry name" value="P5A-type_ATPase"/>
</dbReference>
<dbReference type="Gene3D" id="2.70.150.10">
    <property type="entry name" value="Calcium-transporting ATPase, cytoplasmic transduction domain A"/>
    <property type="match status" value="1"/>
</dbReference>
<evidence type="ECO:0000256" key="4">
    <source>
        <dbReference type="ARBA" id="ARBA00022723"/>
    </source>
</evidence>
<dbReference type="GO" id="GO:0005524">
    <property type="term" value="F:ATP binding"/>
    <property type="evidence" value="ECO:0007669"/>
    <property type="project" value="UniProtKB-KW"/>
</dbReference>
<dbReference type="InterPro" id="IPR044492">
    <property type="entry name" value="P_typ_ATPase_HD_dom"/>
</dbReference>
<dbReference type="PANTHER" id="PTHR45630:SF7">
    <property type="entry name" value="ENDOPLASMIC RETICULUM TRANSMEMBRANE HELIX TRANSLOCASE"/>
    <property type="match status" value="1"/>
</dbReference>
<keyword evidence="7" id="KW-0067">ATP-binding</keyword>
<evidence type="ECO:0000256" key="10">
    <source>
        <dbReference type="ARBA" id="ARBA00022989"/>
    </source>
</evidence>
<dbReference type="SUPFAM" id="SSF81665">
    <property type="entry name" value="Calcium ATPase, transmembrane domain M"/>
    <property type="match status" value="1"/>
</dbReference>
<dbReference type="SFLD" id="SFLDS00003">
    <property type="entry name" value="Haloacid_Dehalogenase"/>
    <property type="match status" value="1"/>
</dbReference>
<accession>A0A8H8DD71</accession>
<feature type="transmembrane region" description="Helical" evidence="13">
    <location>
        <begin position="195"/>
        <end position="211"/>
    </location>
</feature>
<evidence type="ECO:0000256" key="11">
    <source>
        <dbReference type="ARBA" id="ARBA00023136"/>
    </source>
</evidence>
<dbReference type="AlphaFoldDB" id="A0A8H8DD71"/>
<dbReference type="InterPro" id="IPR023298">
    <property type="entry name" value="ATPase_P-typ_TM_dom_sf"/>
</dbReference>
<feature type="compositionally biased region" description="Acidic residues" evidence="12">
    <location>
        <begin position="1219"/>
        <end position="1231"/>
    </location>
</feature>
<feature type="domain" description="P5A-ATPase transmembrane helical hairpin" evidence="15">
    <location>
        <begin position="20"/>
        <end position="88"/>
    </location>
</feature>
<keyword evidence="6" id="KW-0256">Endoplasmic reticulum</keyword>
<evidence type="ECO:0000256" key="7">
    <source>
        <dbReference type="ARBA" id="ARBA00022840"/>
    </source>
</evidence>
<feature type="domain" description="P-type ATPase A" evidence="14">
    <location>
        <begin position="256"/>
        <end position="382"/>
    </location>
</feature>
<dbReference type="InterPro" id="IPR023214">
    <property type="entry name" value="HAD_sf"/>
</dbReference>
<feature type="transmembrane region" description="Helical" evidence="13">
    <location>
        <begin position="1059"/>
        <end position="1079"/>
    </location>
</feature>
<evidence type="ECO:0000256" key="5">
    <source>
        <dbReference type="ARBA" id="ARBA00022741"/>
    </source>
</evidence>
<evidence type="ECO:0000259" key="14">
    <source>
        <dbReference type="Pfam" id="PF00122"/>
    </source>
</evidence>
<dbReference type="PRINTS" id="PR00119">
    <property type="entry name" value="CATATPASE"/>
</dbReference>
<dbReference type="OrthoDB" id="48943at2759"/>
<evidence type="ECO:0000256" key="3">
    <source>
        <dbReference type="ARBA" id="ARBA00022692"/>
    </source>
</evidence>
<dbReference type="EMBL" id="JAEOAQ010000001">
    <property type="protein sequence ID" value="KAG5421579.1"/>
    <property type="molecule type" value="Genomic_DNA"/>
</dbReference>
<dbReference type="InterPro" id="IPR023299">
    <property type="entry name" value="ATPase_P-typ_cyto_dom_N"/>
</dbReference>
<dbReference type="GO" id="GO:0006874">
    <property type="term" value="P:intracellular calcium ion homeostasis"/>
    <property type="evidence" value="ECO:0007669"/>
    <property type="project" value="TreeGrafter"/>
</dbReference>
<dbReference type="CDD" id="cd07543">
    <property type="entry name" value="P-type_ATPase_cation"/>
    <property type="match status" value="1"/>
</dbReference>
<dbReference type="SUPFAM" id="SSF81653">
    <property type="entry name" value="Calcium ATPase, transduction domain A"/>
    <property type="match status" value="1"/>
</dbReference>
<evidence type="ECO:0000256" key="2">
    <source>
        <dbReference type="ARBA" id="ARBA00006000"/>
    </source>
</evidence>
<dbReference type="InterPro" id="IPR008250">
    <property type="entry name" value="ATPase_P-typ_transduc_dom_A_sf"/>
</dbReference>
<dbReference type="InterPro" id="IPR057255">
    <property type="entry name" value="2TM_P5A-ATPase"/>
</dbReference>
<feature type="transmembrane region" description="Helical" evidence="13">
    <location>
        <begin position="1178"/>
        <end position="1196"/>
    </location>
</feature>
<dbReference type="Pfam" id="PF23143">
    <property type="entry name" value="2TM_P5A-ATPase"/>
    <property type="match status" value="1"/>
</dbReference>
<dbReference type="NCBIfam" id="TIGR01494">
    <property type="entry name" value="ATPase_P-type"/>
    <property type="match status" value="2"/>
</dbReference>
<dbReference type="SFLD" id="SFLDG00002">
    <property type="entry name" value="C1.7:_P-type_atpase_like"/>
    <property type="match status" value="1"/>
</dbReference>
<keyword evidence="9" id="KW-1278">Translocase</keyword>
<keyword evidence="4" id="KW-0479">Metal-binding</keyword>
<feature type="transmembrane region" description="Helical" evidence="13">
    <location>
        <begin position="397"/>
        <end position="416"/>
    </location>
</feature>
<feature type="transmembrane region" description="Helical" evidence="13">
    <location>
        <begin position="1109"/>
        <end position="1127"/>
    </location>
</feature>
<dbReference type="SUPFAM" id="SSF81660">
    <property type="entry name" value="Metal cation-transporting ATPase, ATP-binding domain N"/>
    <property type="match status" value="1"/>
</dbReference>
<dbReference type="GO" id="GO:0005789">
    <property type="term" value="C:endoplasmic reticulum membrane"/>
    <property type="evidence" value="ECO:0007669"/>
    <property type="project" value="UniProtKB-SubCell"/>
</dbReference>
<comment type="subcellular location">
    <subcellularLocation>
        <location evidence="1">Endoplasmic reticulum membrane</location>
        <topology evidence="1">Multi-pass membrane protein</topology>
    </subcellularLocation>
</comment>
<comment type="caution">
    <text evidence="16">The sequence shown here is derived from an EMBL/GenBank/DDBJ whole genome shotgun (WGS) entry which is preliminary data.</text>
</comment>
<keyword evidence="17" id="KW-1185">Reference proteome</keyword>
<evidence type="ECO:0000313" key="17">
    <source>
        <dbReference type="Proteomes" id="UP000669133"/>
    </source>
</evidence>
<keyword evidence="5" id="KW-0547">Nucleotide-binding</keyword>
<evidence type="ECO:0000256" key="13">
    <source>
        <dbReference type="SAM" id="Phobius"/>
    </source>
</evidence>
<evidence type="ECO:0000259" key="15">
    <source>
        <dbReference type="Pfam" id="PF23143"/>
    </source>
</evidence>
<dbReference type="GO" id="GO:0015662">
    <property type="term" value="F:P-type ion transporter activity"/>
    <property type="evidence" value="ECO:0007669"/>
    <property type="project" value="TreeGrafter"/>
</dbReference>
<proteinExistence type="inferred from homology"/>
<dbReference type="SFLD" id="SFLDF00027">
    <property type="entry name" value="p-type_atpase"/>
    <property type="match status" value="1"/>
</dbReference>
<feature type="transmembrane region" description="Helical" evidence="13">
    <location>
        <begin position="54"/>
        <end position="72"/>
    </location>
</feature>
<dbReference type="InterPro" id="IPR006544">
    <property type="entry name" value="P-type_TPase_V"/>
</dbReference>
<reference evidence="16 17" key="1">
    <citation type="submission" date="2020-12" db="EMBL/GenBank/DDBJ databases">
        <title>Effect of drift, selection, and recombination on the evolution of hybrid genomes in Candida yeast pathogens.</title>
        <authorList>
            <person name="Mixao V."/>
            <person name="Ksiezopolska E."/>
            <person name="Saus E."/>
            <person name="Boekhout T."/>
            <person name="Gacser A."/>
            <person name="Gabaldon T."/>
        </authorList>
    </citation>
    <scope>NUCLEOTIDE SEQUENCE [LARGE SCALE GENOMIC DNA]</scope>
    <source>
        <strain evidence="16 17">BP57</strain>
    </source>
</reference>
<dbReference type="NCBIfam" id="TIGR01657">
    <property type="entry name" value="P-ATPase-V"/>
    <property type="match status" value="1"/>
</dbReference>
<dbReference type="InterPro" id="IPR018303">
    <property type="entry name" value="ATPase_P-typ_P_site"/>
</dbReference>
<feature type="transmembrane region" description="Helical" evidence="13">
    <location>
        <begin position="26"/>
        <end position="42"/>
    </location>
</feature>
<protein>
    <submittedName>
        <fullName evidence="16">SPF1</fullName>
    </submittedName>
</protein>
<keyword evidence="8" id="KW-0460">Magnesium</keyword>
<evidence type="ECO:0000256" key="9">
    <source>
        <dbReference type="ARBA" id="ARBA00022967"/>
    </source>
</evidence>
<keyword evidence="11 13" id="KW-0472">Membrane</keyword>
<comment type="similarity">
    <text evidence="2">Belongs to the cation transport ATPase (P-type) (TC 3.A.3) family. Type V subfamily.</text>
</comment>
<dbReference type="PROSITE" id="PS00154">
    <property type="entry name" value="ATPASE_E1_E2"/>
    <property type="match status" value="1"/>
</dbReference>
<dbReference type="GO" id="GO:0046872">
    <property type="term" value="F:metal ion binding"/>
    <property type="evidence" value="ECO:0007669"/>
    <property type="project" value="UniProtKB-KW"/>
</dbReference>
<dbReference type="GeneID" id="93649299"/>
<name>A0A8H8DD71_9ASCO</name>
<dbReference type="RefSeq" id="XP_067550695.1">
    <property type="nucleotide sequence ID" value="XM_067695060.1"/>
</dbReference>
<feature type="region of interest" description="Disordered" evidence="12">
    <location>
        <begin position="1219"/>
        <end position="1239"/>
    </location>
</feature>
<feature type="transmembrane region" description="Helical" evidence="13">
    <location>
        <begin position="217"/>
        <end position="236"/>
    </location>
</feature>
<dbReference type="InterPro" id="IPR059000">
    <property type="entry name" value="ATPase_P-type_domA"/>
</dbReference>
<dbReference type="InterPro" id="IPR001757">
    <property type="entry name" value="P_typ_ATPase"/>
</dbReference>
<dbReference type="PANTHER" id="PTHR45630">
    <property type="entry name" value="CATION-TRANSPORTING ATPASE-RELATED"/>
    <property type="match status" value="1"/>
</dbReference>